<organism evidence="11 12">
    <name type="scientific">Salinisphaera japonica YTM-1</name>
    <dbReference type="NCBI Taxonomy" id="1209778"/>
    <lineage>
        <taxon>Bacteria</taxon>
        <taxon>Pseudomonadati</taxon>
        <taxon>Pseudomonadota</taxon>
        <taxon>Gammaproteobacteria</taxon>
        <taxon>Salinisphaerales</taxon>
        <taxon>Salinisphaeraceae</taxon>
        <taxon>Salinisphaera</taxon>
    </lineage>
</organism>
<evidence type="ECO:0000256" key="3">
    <source>
        <dbReference type="ARBA" id="ARBA00022475"/>
    </source>
</evidence>
<accession>A0A423PH90</accession>
<name>A0A423PH90_9GAMM</name>
<sequence>MAWLWLAVAGICEIIGVVGFARTSHGQRASGLVLAVGGFTAGLTCLHAAMATIPMAVAYSVFTAFGTLGSTAIGILFWGDSARPARLAWIAGLIVAVIGLKITI</sequence>
<evidence type="ECO:0000256" key="9">
    <source>
        <dbReference type="RuleBase" id="RU003942"/>
    </source>
</evidence>
<dbReference type="PANTHER" id="PTHR30561:SF0">
    <property type="entry name" value="GUANIDINIUM EXPORTER"/>
    <property type="match status" value="1"/>
</dbReference>
<keyword evidence="6 10" id="KW-0472">Membrane</keyword>
<evidence type="ECO:0000256" key="8">
    <source>
        <dbReference type="ARBA" id="ARBA00039168"/>
    </source>
</evidence>
<dbReference type="Proteomes" id="UP000285310">
    <property type="component" value="Unassembled WGS sequence"/>
</dbReference>
<protein>
    <recommendedName>
        <fullName evidence="8">Guanidinium exporter</fullName>
    </recommendedName>
</protein>
<evidence type="ECO:0000256" key="10">
    <source>
        <dbReference type="SAM" id="Phobius"/>
    </source>
</evidence>
<evidence type="ECO:0000256" key="4">
    <source>
        <dbReference type="ARBA" id="ARBA00022692"/>
    </source>
</evidence>
<evidence type="ECO:0000313" key="11">
    <source>
        <dbReference type="EMBL" id="ROO24846.1"/>
    </source>
</evidence>
<dbReference type="InParanoid" id="A0A423PH90"/>
<evidence type="ECO:0000256" key="1">
    <source>
        <dbReference type="ARBA" id="ARBA00004651"/>
    </source>
</evidence>
<dbReference type="Pfam" id="PF00893">
    <property type="entry name" value="Multi_Drug_Res"/>
    <property type="match status" value="1"/>
</dbReference>
<comment type="subcellular location">
    <subcellularLocation>
        <location evidence="1 9">Cell membrane</location>
        <topology evidence="1 9">Multi-pass membrane protein</topology>
    </subcellularLocation>
</comment>
<dbReference type="AlphaFoldDB" id="A0A423PH90"/>
<evidence type="ECO:0000313" key="12">
    <source>
        <dbReference type="Proteomes" id="UP000285310"/>
    </source>
</evidence>
<gene>
    <name evidence="11" type="ORF">SAJA_13660</name>
</gene>
<proteinExistence type="inferred from homology"/>
<feature type="transmembrane region" description="Helical" evidence="10">
    <location>
        <begin position="85"/>
        <end position="103"/>
    </location>
</feature>
<keyword evidence="12" id="KW-1185">Reference proteome</keyword>
<dbReference type="Gene3D" id="1.10.3730.20">
    <property type="match status" value="1"/>
</dbReference>
<dbReference type="InterPro" id="IPR000390">
    <property type="entry name" value="Small_drug/metabolite_transptr"/>
</dbReference>
<dbReference type="FunCoup" id="A0A423PH90">
    <property type="interactions" value="129"/>
</dbReference>
<comment type="caution">
    <text evidence="11">The sequence shown here is derived from an EMBL/GenBank/DDBJ whole genome shotgun (WGS) entry which is preliminary data.</text>
</comment>
<comment type="similarity">
    <text evidence="7">Belongs to the drug/metabolite transporter (DMT) superfamily. Small multidrug resistance (SMR) (TC 2.A.7.1) family. Gdx/SugE subfamily.</text>
</comment>
<evidence type="ECO:0000256" key="2">
    <source>
        <dbReference type="ARBA" id="ARBA00022448"/>
    </source>
</evidence>
<feature type="transmembrane region" description="Helical" evidence="10">
    <location>
        <begin position="30"/>
        <end position="49"/>
    </location>
</feature>
<dbReference type="PANTHER" id="PTHR30561">
    <property type="entry name" value="SMR FAMILY PROTON-DEPENDENT DRUG EFFLUX TRANSPORTER SUGE"/>
    <property type="match status" value="1"/>
</dbReference>
<keyword evidence="3" id="KW-1003">Cell membrane</keyword>
<evidence type="ECO:0000256" key="7">
    <source>
        <dbReference type="ARBA" id="ARBA00038151"/>
    </source>
</evidence>
<keyword evidence="4 9" id="KW-0812">Transmembrane</keyword>
<evidence type="ECO:0000256" key="5">
    <source>
        <dbReference type="ARBA" id="ARBA00022989"/>
    </source>
</evidence>
<dbReference type="OrthoDB" id="9808638at2"/>
<dbReference type="RefSeq" id="WP_123659178.1">
    <property type="nucleotide sequence ID" value="NZ_AYKG01000056.1"/>
</dbReference>
<keyword evidence="2" id="KW-0813">Transport</keyword>
<dbReference type="GO" id="GO:0005886">
    <property type="term" value="C:plasma membrane"/>
    <property type="evidence" value="ECO:0007669"/>
    <property type="project" value="UniProtKB-SubCell"/>
</dbReference>
<dbReference type="EMBL" id="AYKG01000056">
    <property type="protein sequence ID" value="ROO24846.1"/>
    <property type="molecule type" value="Genomic_DNA"/>
</dbReference>
<dbReference type="GO" id="GO:0022857">
    <property type="term" value="F:transmembrane transporter activity"/>
    <property type="evidence" value="ECO:0007669"/>
    <property type="project" value="InterPro"/>
</dbReference>
<dbReference type="InterPro" id="IPR037185">
    <property type="entry name" value="EmrE-like"/>
</dbReference>
<dbReference type="SUPFAM" id="SSF103481">
    <property type="entry name" value="Multidrug resistance efflux transporter EmrE"/>
    <property type="match status" value="1"/>
</dbReference>
<reference evidence="11 12" key="1">
    <citation type="submission" date="2013-10" db="EMBL/GenBank/DDBJ databases">
        <title>Salinisphaera japonica YTM-1 Genome Sequencing.</title>
        <authorList>
            <person name="Lai Q."/>
            <person name="Li C."/>
            <person name="Shao Z."/>
        </authorList>
    </citation>
    <scope>NUCLEOTIDE SEQUENCE [LARGE SCALE GENOMIC DNA]</scope>
    <source>
        <strain evidence="11 12">YTM-1</strain>
    </source>
</reference>
<evidence type="ECO:0000256" key="6">
    <source>
        <dbReference type="ARBA" id="ARBA00023136"/>
    </source>
</evidence>
<keyword evidence="5 10" id="KW-1133">Transmembrane helix</keyword>
<feature type="transmembrane region" description="Helical" evidence="10">
    <location>
        <begin position="56"/>
        <end position="79"/>
    </location>
</feature>
<dbReference type="InterPro" id="IPR045324">
    <property type="entry name" value="Small_multidrug_res"/>
</dbReference>